<keyword evidence="4" id="KW-1015">Disulfide bond</keyword>
<comment type="caution">
    <text evidence="7">The sequence shown here is derived from an EMBL/GenBank/DDBJ whole genome shotgun (WGS) entry which is preliminary data.</text>
</comment>
<feature type="domain" description="Thioredoxin" evidence="6">
    <location>
        <begin position="54"/>
        <end position="214"/>
    </location>
</feature>
<feature type="transmembrane region" description="Helical" evidence="5">
    <location>
        <begin position="24"/>
        <end position="44"/>
    </location>
</feature>
<dbReference type="STRING" id="690879.TSACC_21353"/>
<evidence type="ECO:0000259" key="6">
    <source>
        <dbReference type="PROSITE" id="PS51352"/>
    </source>
</evidence>
<dbReference type="InParanoid" id="A0A146G5S4"/>
<organism evidence="7 8">
    <name type="scientific">Terrimicrobium sacchariphilum</name>
    <dbReference type="NCBI Taxonomy" id="690879"/>
    <lineage>
        <taxon>Bacteria</taxon>
        <taxon>Pseudomonadati</taxon>
        <taxon>Verrucomicrobiota</taxon>
        <taxon>Terrimicrobiia</taxon>
        <taxon>Terrimicrobiales</taxon>
        <taxon>Terrimicrobiaceae</taxon>
        <taxon>Terrimicrobium</taxon>
    </lineage>
</organism>
<dbReference type="PANTHER" id="PTHR12151">
    <property type="entry name" value="ELECTRON TRANSPORT PROTIN SCO1/SENC FAMILY MEMBER"/>
    <property type="match status" value="1"/>
</dbReference>
<dbReference type="Gene3D" id="3.40.30.10">
    <property type="entry name" value="Glutaredoxin"/>
    <property type="match status" value="1"/>
</dbReference>
<evidence type="ECO:0000256" key="1">
    <source>
        <dbReference type="ARBA" id="ARBA00010996"/>
    </source>
</evidence>
<dbReference type="AlphaFoldDB" id="A0A146G5S4"/>
<feature type="binding site" evidence="3">
    <location>
        <position position="92"/>
    </location>
    <ligand>
        <name>Cu cation</name>
        <dbReference type="ChEBI" id="CHEBI:23378"/>
    </ligand>
</feature>
<evidence type="ECO:0000313" key="8">
    <source>
        <dbReference type="Proteomes" id="UP000076023"/>
    </source>
</evidence>
<evidence type="ECO:0000256" key="3">
    <source>
        <dbReference type="PIRSR" id="PIRSR603782-1"/>
    </source>
</evidence>
<evidence type="ECO:0000256" key="4">
    <source>
        <dbReference type="PIRSR" id="PIRSR603782-2"/>
    </source>
</evidence>
<keyword evidence="8" id="KW-1185">Reference proteome</keyword>
<keyword evidence="5" id="KW-1133">Transmembrane helix</keyword>
<dbReference type="InterPro" id="IPR003782">
    <property type="entry name" value="SCO1/SenC"/>
</dbReference>
<dbReference type="InterPro" id="IPR036249">
    <property type="entry name" value="Thioredoxin-like_sf"/>
</dbReference>
<sequence length="224" mass="24248">MSTDSTPSSAAPTENPAPKRIPRLGWVIVFVVLVGLVAFAYVSLQKMRPVASALPRLEQAPAFSLTSQDGKTVTEAVLKGKVTVLNFIFTRCMGPCPRMSAQMGHLNQALGPKLEDVQLISVSVDPEHDTPAVLAEYGQRFGAEPGRWKLLTGPTDQIHNVMVKGFLLPLGTDKDGMPAHSTRFVIVDQQGVIRGYEDGESPEVVQKLLMDIGDLLREGKSGSR</sequence>
<dbReference type="RefSeq" id="WP_084400282.1">
    <property type="nucleotide sequence ID" value="NZ_BDCO01000002.1"/>
</dbReference>
<dbReference type="CDD" id="cd02968">
    <property type="entry name" value="SCO"/>
    <property type="match status" value="1"/>
</dbReference>
<dbReference type="OrthoDB" id="9811998at2"/>
<dbReference type="GO" id="GO:0046872">
    <property type="term" value="F:metal ion binding"/>
    <property type="evidence" value="ECO:0007669"/>
    <property type="project" value="UniProtKB-KW"/>
</dbReference>
<evidence type="ECO:0000256" key="2">
    <source>
        <dbReference type="ARBA" id="ARBA00023008"/>
    </source>
</evidence>
<reference evidence="8" key="1">
    <citation type="journal article" date="2017" name="Genome Announc.">
        <title>Draft Genome Sequence of Terrimicrobium sacchariphilum NM-5T, a Facultative Anaerobic Soil Bacterium of the Class Spartobacteria.</title>
        <authorList>
            <person name="Qiu Y.L."/>
            <person name="Tourlousse D.M."/>
            <person name="Matsuura N."/>
            <person name="Ohashi A."/>
            <person name="Sekiguchi Y."/>
        </authorList>
    </citation>
    <scope>NUCLEOTIDE SEQUENCE [LARGE SCALE GENOMIC DNA]</scope>
    <source>
        <strain evidence="8">NM-5</strain>
    </source>
</reference>
<dbReference type="Proteomes" id="UP000076023">
    <property type="component" value="Unassembled WGS sequence"/>
</dbReference>
<feature type="disulfide bond" description="Redox-active" evidence="4">
    <location>
        <begin position="92"/>
        <end position="96"/>
    </location>
</feature>
<dbReference type="EMBL" id="BDCO01000002">
    <property type="protein sequence ID" value="GAT32950.1"/>
    <property type="molecule type" value="Genomic_DNA"/>
</dbReference>
<protein>
    <submittedName>
        <fullName evidence="7">Protein SCO1/2</fullName>
    </submittedName>
</protein>
<comment type="similarity">
    <text evidence="1">Belongs to the SCO1/2 family.</text>
</comment>
<dbReference type="Pfam" id="PF02630">
    <property type="entry name" value="SCO1-SenC"/>
    <property type="match status" value="1"/>
</dbReference>
<keyword evidence="2 3" id="KW-0186">Copper</keyword>
<accession>A0A146G5S4</accession>
<keyword evidence="5" id="KW-0472">Membrane</keyword>
<keyword evidence="5" id="KW-0812">Transmembrane</keyword>
<dbReference type="InterPro" id="IPR013766">
    <property type="entry name" value="Thioredoxin_domain"/>
</dbReference>
<evidence type="ECO:0000256" key="5">
    <source>
        <dbReference type="SAM" id="Phobius"/>
    </source>
</evidence>
<name>A0A146G5S4_TERSA</name>
<evidence type="ECO:0000313" key="7">
    <source>
        <dbReference type="EMBL" id="GAT32950.1"/>
    </source>
</evidence>
<proteinExistence type="inferred from homology"/>
<gene>
    <name evidence="7" type="ORF">TSACC_21353</name>
</gene>
<keyword evidence="3" id="KW-0479">Metal-binding</keyword>
<dbReference type="SUPFAM" id="SSF52833">
    <property type="entry name" value="Thioredoxin-like"/>
    <property type="match status" value="1"/>
</dbReference>
<feature type="binding site" evidence="3">
    <location>
        <position position="96"/>
    </location>
    <ligand>
        <name>Cu cation</name>
        <dbReference type="ChEBI" id="CHEBI:23378"/>
    </ligand>
</feature>
<dbReference type="PROSITE" id="PS51352">
    <property type="entry name" value="THIOREDOXIN_2"/>
    <property type="match status" value="1"/>
</dbReference>
<dbReference type="PANTHER" id="PTHR12151:SF25">
    <property type="entry name" value="LINALOOL DEHYDRATASE_ISOMERASE DOMAIN-CONTAINING PROTEIN"/>
    <property type="match status" value="1"/>
</dbReference>
<feature type="binding site" evidence="3">
    <location>
        <position position="180"/>
    </location>
    <ligand>
        <name>Cu cation</name>
        <dbReference type="ChEBI" id="CHEBI:23378"/>
    </ligand>
</feature>